<sequence length="86" mass="9052">MPPRLILFLPPTTIIIIIIILAPSSPQRAAVQTKALRLHHLCNAAPHPLGCAVAIAVLRPQTITGIDQAAAPRADRHGGGGRDEVT</sequence>
<gene>
    <name evidence="2" type="ORF">EYF80_060377</name>
</gene>
<protein>
    <submittedName>
        <fullName evidence="2">Uncharacterized protein</fullName>
    </submittedName>
</protein>
<comment type="caution">
    <text evidence="2">The sequence shown here is derived from an EMBL/GenBank/DDBJ whole genome shotgun (WGS) entry which is preliminary data.</text>
</comment>
<dbReference type="EMBL" id="SRLO01005609">
    <property type="protein sequence ID" value="TNN29474.1"/>
    <property type="molecule type" value="Genomic_DNA"/>
</dbReference>
<accession>A0A4Z2EM08</accession>
<keyword evidence="1" id="KW-0812">Transmembrane</keyword>
<name>A0A4Z2EM08_9TELE</name>
<evidence type="ECO:0000313" key="3">
    <source>
        <dbReference type="Proteomes" id="UP000314294"/>
    </source>
</evidence>
<organism evidence="2 3">
    <name type="scientific">Liparis tanakae</name>
    <name type="common">Tanaka's snailfish</name>
    <dbReference type="NCBI Taxonomy" id="230148"/>
    <lineage>
        <taxon>Eukaryota</taxon>
        <taxon>Metazoa</taxon>
        <taxon>Chordata</taxon>
        <taxon>Craniata</taxon>
        <taxon>Vertebrata</taxon>
        <taxon>Euteleostomi</taxon>
        <taxon>Actinopterygii</taxon>
        <taxon>Neopterygii</taxon>
        <taxon>Teleostei</taxon>
        <taxon>Neoteleostei</taxon>
        <taxon>Acanthomorphata</taxon>
        <taxon>Eupercaria</taxon>
        <taxon>Perciformes</taxon>
        <taxon>Cottioidei</taxon>
        <taxon>Cottales</taxon>
        <taxon>Liparidae</taxon>
        <taxon>Liparis</taxon>
    </lineage>
</organism>
<feature type="transmembrane region" description="Helical" evidence="1">
    <location>
        <begin position="6"/>
        <end position="24"/>
    </location>
</feature>
<dbReference type="Proteomes" id="UP000314294">
    <property type="component" value="Unassembled WGS sequence"/>
</dbReference>
<keyword evidence="1" id="KW-0472">Membrane</keyword>
<evidence type="ECO:0000313" key="2">
    <source>
        <dbReference type="EMBL" id="TNN29474.1"/>
    </source>
</evidence>
<keyword evidence="1" id="KW-1133">Transmembrane helix</keyword>
<reference evidence="2 3" key="1">
    <citation type="submission" date="2019-03" db="EMBL/GenBank/DDBJ databases">
        <title>First draft genome of Liparis tanakae, snailfish: a comprehensive survey of snailfish specific genes.</title>
        <authorList>
            <person name="Kim W."/>
            <person name="Song I."/>
            <person name="Jeong J.-H."/>
            <person name="Kim D."/>
            <person name="Kim S."/>
            <person name="Ryu S."/>
            <person name="Song J.Y."/>
            <person name="Lee S.K."/>
        </authorList>
    </citation>
    <scope>NUCLEOTIDE SEQUENCE [LARGE SCALE GENOMIC DNA]</scope>
    <source>
        <tissue evidence="2">Muscle</tissue>
    </source>
</reference>
<dbReference type="AlphaFoldDB" id="A0A4Z2EM08"/>
<evidence type="ECO:0000256" key="1">
    <source>
        <dbReference type="SAM" id="Phobius"/>
    </source>
</evidence>
<keyword evidence="3" id="KW-1185">Reference proteome</keyword>
<proteinExistence type="predicted"/>